<dbReference type="EMBL" id="AP021906">
    <property type="protein sequence ID" value="BBP87453.1"/>
    <property type="molecule type" value="Genomic_DNA"/>
</dbReference>
<evidence type="ECO:0000313" key="1">
    <source>
        <dbReference type="EMBL" id="BBP87453.1"/>
    </source>
</evidence>
<dbReference type="AlphaFoldDB" id="A0A5S9M2T7"/>
<reference evidence="1 2" key="1">
    <citation type="submission" date="2019-12" db="EMBL/GenBank/DDBJ databases">
        <title>Full genome sequence of a Bacillus safensis strain isolated from commercially available natto in Indonesia.</title>
        <authorList>
            <person name="Yoshida M."/>
            <person name="Uomi M."/>
            <person name="Waturangi D."/>
            <person name="Ekaputri J.J."/>
            <person name="Setiamarga D.H.E."/>
        </authorList>
    </citation>
    <scope>NUCLEOTIDE SEQUENCE [LARGE SCALE GENOMIC DNA]</scope>
    <source>
        <strain evidence="1 2">IDN1</strain>
    </source>
</reference>
<dbReference type="Proteomes" id="UP000464658">
    <property type="component" value="Chromosome"/>
</dbReference>
<name>A0A5S9M2T7_BACIA</name>
<gene>
    <name evidence="1" type="ORF">BsIDN1_10710</name>
</gene>
<protein>
    <submittedName>
        <fullName evidence="1">Uncharacterized protein</fullName>
    </submittedName>
</protein>
<organism evidence="1 2">
    <name type="scientific">Bacillus safensis</name>
    <dbReference type="NCBI Taxonomy" id="561879"/>
    <lineage>
        <taxon>Bacteria</taxon>
        <taxon>Bacillati</taxon>
        <taxon>Bacillota</taxon>
        <taxon>Bacilli</taxon>
        <taxon>Bacillales</taxon>
        <taxon>Bacillaceae</taxon>
        <taxon>Bacillus</taxon>
    </lineage>
</organism>
<accession>A0A5S9M2T7</accession>
<sequence length="69" mass="8234">METIEKKIGEGSTKVTLINGVDYHQELDLPEDLLEEYEINDDRFKLTEYFYSLKKKRKKKVEVFLTQCC</sequence>
<evidence type="ECO:0000313" key="2">
    <source>
        <dbReference type="Proteomes" id="UP000464658"/>
    </source>
</evidence>
<proteinExistence type="predicted"/>